<evidence type="ECO:0000313" key="2">
    <source>
        <dbReference type="EMBL" id="SSW70986.1"/>
    </source>
</evidence>
<evidence type="ECO:0000313" key="3">
    <source>
        <dbReference type="Proteomes" id="UP000289184"/>
    </source>
</evidence>
<dbReference type="InterPro" id="IPR025711">
    <property type="entry name" value="PepSY"/>
</dbReference>
<proteinExistence type="predicted"/>
<evidence type="ECO:0000259" key="1">
    <source>
        <dbReference type="Pfam" id="PF13670"/>
    </source>
</evidence>
<dbReference type="Proteomes" id="UP000289184">
    <property type="component" value="Unassembled WGS sequence"/>
</dbReference>
<dbReference type="EMBL" id="UFQB01000026">
    <property type="protein sequence ID" value="SSW70986.1"/>
    <property type="molecule type" value="Genomic_DNA"/>
</dbReference>
<accession>A0A446CSY2</accession>
<dbReference type="AlphaFoldDB" id="A0A446CSY2"/>
<keyword evidence="3" id="KW-1185">Reference proteome</keyword>
<protein>
    <recommendedName>
        <fullName evidence="1">PepSY domain-containing protein</fullName>
    </recommendedName>
</protein>
<gene>
    <name evidence="2" type="ORF">AGI3411_04888</name>
</gene>
<feature type="domain" description="PepSY" evidence="1">
    <location>
        <begin position="52"/>
        <end position="134"/>
    </location>
</feature>
<sequence length="138" mass="14596">MNGGFRTGSCANPNNGRMVVKTALSTSQPKEISIMMTRIQKTLAVLAIGGSALAAGAPAFAQAAPQPAPATAAAPAAQMLTIRQVYDKMEAAGYRNISEIERSNKHGYEVKAYDPQGQRVKLSVDPQTGAVTRSRFDD</sequence>
<reference evidence="2 3" key="1">
    <citation type="submission" date="2018-07" db="EMBL/GenBank/DDBJ databases">
        <authorList>
            <person name="Peeters C."/>
        </authorList>
    </citation>
    <scope>NUCLEOTIDE SEQUENCE [LARGE SCALE GENOMIC DNA]</scope>
    <source>
        <strain evidence="2 3">LMG 3411</strain>
    </source>
</reference>
<organism evidence="2 3">
    <name type="scientific">Achromobacter agilis</name>
    <dbReference type="NCBI Taxonomy" id="1353888"/>
    <lineage>
        <taxon>Bacteria</taxon>
        <taxon>Pseudomonadati</taxon>
        <taxon>Pseudomonadota</taxon>
        <taxon>Betaproteobacteria</taxon>
        <taxon>Burkholderiales</taxon>
        <taxon>Alcaligenaceae</taxon>
        <taxon>Achromobacter</taxon>
    </lineage>
</organism>
<dbReference type="Pfam" id="PF13670">
    <property type="entry name" value="PepSY_2"/>
    <property type="match status" value="1"/>
</dbReference>
<name>A0A446CSY2_9BURK</name>